<evidence type="ECO:0000313" key="4">
    <source>
        <dbReference type="Proteomes" id="UP000830198"/>
    </source>
</evidence>
<evidence type="ECO:0000313" key="3">
    <source>
        <dbReference type="EMBL" id="UPK71759.1"/>
    </source>
</evidence>
<dbReference type="SUPFAM" id="SSF53756">
    <property type="entry name" value="UDP-Glycosyltransferase/glycogen phosphorylase"/>
    <property type="match status" value="1"/>
</dbReference>
<name>A0ABY4I932_CHIFI</name>
<sequence length="440" mass="49525">MMTSSIEQLAGKKVLFATISTDAHIDPLTGLAKYLQDCGCDVRWYASEYYTTKFHRLYIYHYTPRKHRQVNEENADEPPPGGTRVRDRVAKLNHHLTHTFARPAARHFENIRSIFEVFPFDIVIVDNMFTAAPIIRKILGIPVIAIGVVPLAEASRDLPPYGLGITPSHHLLGRLKQAALRFLTDKILFKESYKVYEQVFKTYGIRNKGANMLDSIIKNADLVLQIGTPGLEYQRRDMGNNIRYIGALQPYSADEKKLPWFDDRLHQYRKIALVTQGRTGKDVNNIIIPTLEAFRNTNVLTIVATGGSGTEALRAKYPYSNVIIEDYIPFADVMPYADVFITDGGYDGVLLSLQHRLPIIAAGTDECKNETCARIGYMKYGINLHTENPGADQISKAFDTILATPLYKTNISRLKEELSQYDPVPLSAGYVADLLTKRPA</sequence>
<proteinExistence type="predicted"/>
<accession>A0ABY4I932</accession>
<organism evidence="3 4">
    <name type="scientific">Chitinophaga filiformis</name>
    <name type="common">Myxococcus filiformis</name>
    <name type="synonym">Flexibacter filiformis</name>
    <dbReference type="NCBI Taxonomy" id="104663"/>
    <lineage>
        <taxon>Bacteria</taxon>
        <taxon>Pseudomonadati</taxon>
        <taxon>Bacteroidota</taxon>
        <taxon>Chitinophagia</taxon>
        <taxon>Chitinophagales</taxon>
        <taxon>Chitinophagaceae</taxon>
        <taxon>Chitinophaga</taxon>
    </lineage>
</organism>
<dbReference type="Pfam" id="PF00201">
    <property type="entry name" value="UDPGT"/>
    <property type="match status" value="1"/>
</dbReference>
<keyword evidence="4" id="KW-1185">Reference proteome</keyword>
<evidence type="ECO:0000256" key="1">
    <source>
        <dbReference type="ARBA" id="ARBA00022676"/>
    </source>
</evidence>
<dbReference type="EMBL" id="CP095855">
    <property type="protein sequence ID" value="UPK71759.1"/>
    <property type="molecule type" value="Genomic_DNA"/>
</dbReference>
<dbReference type="Proteomes" id="UP000830198">
    <property type="component" value="Chromosome"/>
</dbReference>
<dbReference type="PANTHER" id="PTHR48043">
    <property type="entry name" value="EG:EG0003.4 PROTEIN-RELATED"/>
    <property type="match status" value="1"/>
</dbReference>
<keyword evidence="1" id="KW-0328">Glycosyltransferase</keyword>
<gene>
    <name evidence="3" type="ORF">MYF79_10740</name>
</gene>
<dbReference type="InterPro" id="IPR050271">
    <property type="entry name" value="UDP-glycosyltransferase"/>
</dbReference>
<reference evidence="3 4" key="1">
    <citation type="submission" date="2022-04" db="EMBL/GenBank/DDBJ databases">
        <title>The arsenic-methylating capacity of Chitinophaga filiformis YT5 during chitin decomposition.</title>
        <authorList>
            <person name="Chen G."/>
            <person name="Liang Y."/>
        </authorList>
    </citation>
    <scope>NUCLEOTIDE SEQUENCE [LARGE SCALE GENOMIC DNA]</scope>
    <source>
        <strain evidence="3 4">YT5</strain>
    </source>
</reference>
<dbReference type="Gene3D" id="3.40.50.2000">
    <property type="entry name" value="Glycogen Phosphorylase B"/>
    <property type="match status" value="2"/>
</dbReference>
<protein>
    <submittedName>
        <fullName evidence="3">Glycosyltransferase</fullName>
    </submittedName>
</protein>
<dbReference type="InterPro" id="IPR002213">
    <property type="entry name" value="UDP_glucos_trans"/>
</dbReference>
<dbReference type="PANTHER" id="PTHR48043:SF145">
    <property type="entry name" value="FI06409P-RELATED"/>
    <property type="match status" value="1"/>
</dbReference>
<dbReference type="RefSeq" id="WP_247813874.1">
    <property type="nucleotide sequence ID" value="NZ_CP095855.1"/>
</dbReference>
<evidence type="ECO:0000256" key="2">
    <source>
        <dbReference type="ARBA" id="ARBA00022679"/>
    </source>
</evidence>
<keyword evidence="2" id="KW-0808">Transferase</keyword>